<dbReference type="AlphaFoldDB" id="A0A139WPL0"/>
<keyword evidence="3" id="KW-1185">Reference proteome</keyword>
<evidence type="ECO:0000313" key="2">
    <source>
        <dbReference type="EMBL" id="KYB29874.1"/>
    </source>
</evidence>
<organism evidence="2 3">
    <name type="scientific">Tribolium castaneum</name>
    <name type="common">Red flour beetle</name>
    <dbReference type="NCBI Taxonomy" id="7070"/>
    <lineage>
        <taxon>Eukaryota</taxon>
        <taxon>Metazoa</taxon>
        <taxon>Ecdysozoa</taxon>
        <taxon>Arthropoda</taxon>
        <taxon>Hexapoda</taxon>
        <taxon>Insecta</taxon>
        <taxon>Pterygota</taxon>
        <taxon>Neoptera</taxon>
        <taxon>Endopterygota</taxon>
        <taxon>Coleoptera</taxon>
        <taxon>Polyphaga</taxon>
        <taxon>Cucujiformia</taxon>
        <taxon>Tenebrionidae</taxon>
        <taxon>Tenebrionidae incertae sedis</taxon>
        <taxon>Tribolium</taxon>
    </lineage>
</organism>
<evidence type="ECO:0000313" key="3">
    <source>
        <dbReference type="Proteomes" id="UP000007266"/>
    </source>
</evidence>
<dbReference type="EMBL" id="KQ971307">
    <property type="protein sequence ID" value="KYB29874.1"/>
    <property type="molecule type" value="Genomic_DNA"/>
</dbReference>
<dbReference type="InParanoid" id="A0A139WPL0"/>
<feature type="region of interest" description="Disordered" evidence="1">
    <location>
        <begin position="21"/>
        <end position="42"/>
    </location>
</feature>
<dbReference type="Proteomes" id="UP000007266">
    <property type="component" value="Linkage group 1"/>
</dbReference>
<name>A0A139WPL0_TRICA</name>
<evidence type="ECO:0000256" key="1">
    <source>
        <dbReference type="SAM" id="MobiDB-lite"/>
    </source>
</evidence>
<proteinExistence type="predicted"/>
<accession>A0A139WPL0</accession>
<sequence length="42" mass="4716">MWCNSFTCKGRPRPLHYLPGRKRELGVEGQPADFGATTEAHT</sequence>
<gene>
    <name evidence="2" type="primary">AUGUSTUS-3.0.2_31571</name>
    <name evidence="2" type="ORF">TcasGA2_TC031571</name>
</gene>
<protein>
    <submittedName>
        <fullName evidence="2">Uncharacterized protein</fullName>
    </submittedName>
</protein>
<reference evidence="2 3" key="2">
    <citation type="journal article" date="2010" name="Nucleic Acids Res.">
        <title>BeetleBase in 2010: revisions to provide comprehensive genomic information for Tribolium castaneum.</title>
        <authorList>
            <person name="Kim H.S."/>
            <person name="Murphy T."/>
            <person name="Xia J."/>
            <person name="Caragea D."/>
            <person name="Park Y."/>
            <person name="Beeman R.W."/>
            <person name="Lorenzen M.D."/>
            <person name="Butcher S."/>
            <person name="Manak J.R."/>
            <person name="Brown S.J."/>
        </authorList>
    </citation>
    <scope>GENOME REANNOTATION</scope>
    <source>
        <strain evidence="2 3">Georgia GA2</strain>
    </source>
</reference>
<reference evidence="2 3" key="1">
    <citation type="journal article" date="2008" name="Nature">
        <title>The genome of the model beetle and pest Tribolium castaneum.</title>
        <authorList>
            <consortium name="Tribolium Genome Sequencing Consortium"/>
            <person name="Richards S."/>
            <person name="Gibbs R.A."/>
            <person name="Weinstock G.M."/>
            <person name="Brown S.J."/>
            <person name="Denell R."/>
            <person name="Beeman R.W."/>
            <person name="Gibbs R."/>
            <person name="Beeman R.W."/>
            <person name="Brown S.J."/>
            <person name="Bucher G."/>
            <person name="Friedrich M."/>
            <person name="Grimmelikhuijzen C.J."/>
            <person name="Klingler M."/>
            <person name="Lorenzen M."/>
            <person name="Richards S."/>
            <person name="Roth S."/>
            <person name="Schroder R."/>
            <person name="Tautz D."/>
            <person name="Zdobnov E.M."/>
            <person name="Muzny D."/>
            <person name="Gibbs R.A."/>
            <person name="Weinstock G.M."/>
            <person name="Attaway T."/>
            <person name="Bell S."/>
            <person name="Buhay C.J."/>
            <person name="Chandrabose M.N."/>
            <person name="Chavez D."/>
            <person name="Clerk-Blankenburg K.P."/>
            <person name="Cree A."/>
            <person name="Dao M."/>
            <person name="Davis C."/>
            <person name="Chacko J."/>
            <person name="Dinh H."/>
            <person name="Dugan-Rocha S."/>
            <person name="Fowler G."/>
            <person name="Garner T.T."/>
            <person name="Garnes J."/>
            <person name="Gnirke A."/>
            <person name="Hawes A."/>
            <person name="Hernandez J."/>
            <person name="Hines S."/>
            <person name="Holder M."/>
            <person name="Hume J."/>
            <person name="Jhangiani S.N."/>
            <person name="Joshi V."/>
            <person name="Khan Z.M."/>
            <person name="Jackson L."/>
            <person name="Kovar C."/>
            <person name="Kowis A."/>
            <person name="Lee S."/>
            <person name="Lewis L.R."/>
            <person name="Margolis J."/>
            <person name="Morgan M."/>
            <person name="Nazareth L.V."/>
            <person name="Nguyen N."/>
            <person name="Okwuonu G."/>
            <person name="Parker D."/>
            <person name="Richards S."/>
            <person name="Ruiz S.J."/>
            <person name="Santibanez J."/>
            <person name="Savard J."/>
            <person name="Scherer S.E."/>
            <person name="Schneider B."/>
            <person name="Sodergren E."/>
            <person name="Tautz D."/>
            <person name="Vattahil S."/>
            <person name="Villasana D."/>
            <person name="White C.S."/>
            <person name="Wright R."/>
            <person name="Park Y."/>
            <person name="Beeman R.W."/>
            <person name="Lord J."/>
            <person name="Oppert B."/>
            <person name="Lorenzen M."/>
            <person name="Brown S."/>
            <person name="Wang L."/>
            <person name="Savard J."/>
            <person name="Tautz D."/>
            <person name="Richards S."/>
            <person name="Weinstock G."/>
            <person name="Gibbs R.A."/>
            <person name="Liu Y."/>
            <person name="Worley K."/>
            <person name="Weinstock G."/>
            <person name="Elsik C.G."/>
            <person name="Reese J.T."/>
            <person name="Elhaik E."/>
            <person name="Landan G."/>
            <person name="Graur D."/>
            <person name="Arensburger P."/>
            <person name="Atkinson P."/>
            <person name="Beeman R.W."/>
            <person name="Beidler J."/>
            <person name="Brown S.J."/>
            <person name="Demuth J.P."/>
            <person name="Drury D.W."/>
            <person name="Du Y.Z."/>
            <person name="Fujiwara H."/>
            <person name="Lorenzen M."/>
            <person name="Maselli V."/>
            <person name="Osanai M."/>
            <person name="Park Y."/>
            <person name="Robertson H.M."/>
            <person name="Tu Z."/>
            <person name="Wang J.J."/>
            <person name="Wang S."/>
            <person name="Richards S."/>
            <person name="Song H."/>
            <person name="Zhang L."/>
            <person name="Sodergren E."/>
            <person name="Werner D."/>
            <person name="Stanke M."/>
            <person name="Morgenstern B."/>
            <person name="Solovyev V."/>
            <person name="Kosarev P."/>
            <person name="Brown G."/>
            <person name="Chen H.C."/>
            <person name="Ermolaeva O."/>
            <person name="Hlavina W."/>
            <person name="Kapustin Y."/>
            <person name="Kiryutin B."/>
            <person name="Kitts P."/>
            <person name="Maglott D."/>
            <person name="Pruitt K."/>
            <person name="Sapojnikov V."/>
            <person name="Souvorov A."/>
            <person name="Mackey A.J."/>
            <person name="Waterhouse R.M."/>
            <person name="Wyder S."/>
            <person name="Zdobnov E.M."/>
            <person name="Zdobnov E.M."/>
            <person name="Wyder S."/>
            <person name="Kriventseva E.V."/>
            <person name="Kadowaki T."/>
            <person name="Bork P."/>
            <person name="Aranda M."/>
            <person name="Bao R."/>
            <person name="Beermann A."/>
            <person name="Berns N."/>
            <person name="Bolognesi R."/>
            <person name="Bonneton F."/>
            <person name="Bopp D."/>
            <person name="Brown S.J."/>
            <person name="Bucher G."/>
            <person name="Butts T."/>
            <person name="Chaumot A."/>
            <person name="Denell R.E."/>
            <person name="Ferrier D.E."/>
            <person name="Friedrich M."/>
            <person name="Gordon C.M."/>
            <person name="Jindra M."/>
            <person name="Klingler M."/>
            <person name="Lan Q."/>
            <person name="Lattorff H.M."/>
            <person name="Laudet V."/>
            <person name="von Levetsow C."/>
            <person name="Liu Z."/>
            <person name="Lutz R."/>
            <person name="Lynch J.A."/>
            <person name="da Fonseca R.N."/>
            <person name="Posnien N."/>
            <person name="Reuter R."/>
            <person name="Roth S."/>
            <person name="Savard J."/>
            <person name="Schinko J.B."/>
            <person name="Schmitt C."/>
            <person name="Schoppmeier M."/>
            <person name="Schroder R."/>
            <person name="Shippy T.D."/>
            <person name="Simonnet F."/>
            <person name="Marques-Souza H."/>
            <person name="Tautz D."/>
            <person name="Tomoyasu Y."/>
            <person name="Trauner J."/>
            <person name="Van der Zee M."/>
            <person name="Vervoort M."/>
            <person name="Wittkopp N."/>
            <person name="Wimmer E.A."/>
            <person name="Yang X."/>
            <person name="Jones A.K."/>
            <person name="Sattelle D.B."/>
            <person name="Ebert P.R."/>
            <person name="Nelson D."/>
            <person name="Scott J.G."/>
            <person name="Beeman R.W."/>
            <person name="Muthukrishnan S."/>
            <person name="Kramer K.J."/>
            <person name="Arakane Y."/>
            <person name="Beeman R.W."/>
            <person name="Zhu Q."/>
            <person name="Hogenkamp D."/>
            <person name="Dixit R."/>
            <person name="Oppert B."/>
            <person name="Jiang H."/>
            <person name="Zou Z."/>
            <person name="Marshall J."/>
            <person name="Elpidina E."/>
            <person name="Vinokurov K."/>
            <person name="Oppert C."/>
            <person name="Zou Z."/>
            <person name="Evans J."/>
            <person name="Lu Z."/>
            <person name="Zhao P."/>
            <person name="Sumathipala N."/>
            <person name="Altincicek B."/>
            <person name="Vilcinskas A."/>
            <person name="Williams M."/>
            <person name="Hultmark D."/>
            <person name="Hetru C."/>
            <person name="Jiang H."/>
            <person name="Grimmelikhuijzen C.J."/>
            <person name="Hauser F."/>
            <person name="Cazzamali G."/>
            <person name="Williamson M."/>
            <person name="Park Y."/>
            <person name="Li B."/>
            <person name="Tanaka Y."/>
            <person name="Predel R."/>
            <person name="Neupert S."/>
            <person name="Schachtner J."/>
            <person name="Verleyen P."/>
            <person name="Raible F."/>
            <person name="Bork P."/>
            <person name="Friedrich M."/>
            <person name="Walden K.K."/>
            <person name="Robertson H.M."/>
            <person name="Angeli S."/>
            <person name="Foret S."/>
            <person name="Bucher G."/>
            <person name="Schuetz S."/>
            <person name="Maleszka R."/>
            <person name="Wimmer E.A."/>
            <person name="Beeman R.W."/>
            <person name="Lorenzen M."/>
            <person name="Tomoyasu Y."/>
            <person name="Miller S.C."/>
            <person name="Grossmann D."/>
            <person name="Bucher G."/>
        </authorList>
    </citation>
    <scope>NUCLEOTIDE SEQUENCE [LARGE SCALE GENOMIC DNA]</scope>
    <source>
        <strain evidence="2 3">Georgia GA2</strain>
    </source>
</reference>